<organism evidence="3 4">
    <name type="scientific">Ancylostoma ceylanicum</name>
    <dbReference type="NCBI Taxonomy" id="53326"/>
    <lineage>
        <taxon>Eukaryota</taxon>
        <taxon>Metazoa</taxon>
        <taxon>Ecdysozoa</taxon>
        <taxon>Nematoda</taxon>
        <taxon>Chromadorea</taxon>
        <taxon>Rhabditida</taxon>
        <taxon>Rhabditina</taxon>
        <taxon>Rhabditomorpha</taxon>
        <taxon>Strongyloidea</taxon>
        <taxon>Ancylostomatidae</taxon>
        <taxon>Ancylostomatinae</taxon>
        <taxon>Ancylostoma</taxon>
    </lineage>
</organism>
<name>A0A016TWA2_9BILA</name>
<feature type="region of interest" description="Disordered" evidence="1">
    <location>
        <begin position="1"/>
        <end position="76"/>
    </location>
</feature>
<dbReference type="OrthoDB" id="5864157at2759"/>
<reference evidence="4" key="1">
    <citation type="journal article" date="2015" name="Nat. Genet.">
        <title>The genome and transcriptome of the zoonotic hookworm Ancylostoma ceylanicum identify infection-specific gene families.</title>
        <authorList>
            <person name="Schwarz E.M."/>
            <person name="Hu Y."/>
            <person name="Antoshechkin I."/>
            <person name="Miller M.M."/>
            <person name="Sternberg P.W."/>
            <person name="Aroian R.V."/>
        </authorList>
    </citation>
    <scope>NUCLEOTIDE SEQUENCE</scope>
    <source>
        <strain evidence="4">HY135</strain>
    </source>
</reference>
<keyword evidence="2" id="KW-0472">Membrane</keyword>
<feature type="compositionally biased region" description="Low complexity" evidence="1">
    <location>
        <begin position="97"/>
        <end position="115"/>
    </location>
</feature>
<evidence type="ECO:0000256" key="2">
    <source>
        <dbReference type="SAM" id="Phobius"/>
    </source>
</evidence>
<protein>
    <submittedName>
        <fullName evidence="3">Uncharacterized protein</fullName>
    </submittedName>
</protein>
<evidence type="ECO:0000313" key="3">
    <source>
        <dbReference type="EMBL" id="EYC06922.1"/>
    </source>
</evidence>
<keyword evidence="2" id="KW-0812">Transmembrane</keyword>
<accession>A0A016TWA2</accession>
<keyword evidence="4" id="KW-1185">Reference proteome</keyword>
<sequence length="260" mass="29070">MVGRERSGQRRSSSQILPPAQDPDAPRSLVAAPYPFLRSAHLPPETSTEPRIAQRSRESVEEASYEPVQTATGKPAPVKRKGAIYHEIVYDRRKIKSSGSGSSRMSGYKRGGSSSDEYKLSRHKIEVLLQQQAKVKRPGIPIVYLVGVALLLPILIILLHISYKILGRIDYTGQIFQKIIKCSETSRKAIQIMTDELSCSLLIKEVSMHDVDEQHQVLFGTACLALLAPYSVAPGSTQSMLMYYRQHRDGLVSFQLWMDC</sequence>
<dbReference type="EMBL" id="JARK01001409">
    <property type="protein sequence ID" value="EYC06922.1"/>
    <property type="molecule type" value="Genomic_DNA"/>
</dbReference>
<proteinExistence type="predicted"/>
<evidence type="ECO:0000256" key="1">
    <source>
        <dbReference type="SAM" id="MobiDB-lite"/>
    </source>
</evidence>
<dbReference type="AlphaFoldDB" id="A0A016TWA2"/>
<dbReference type="Proteomes" id="UP000024635">
    <property type="component" value="Unassembled WGS sequence"/>
</dbReference>
<evidence type="ECO:0000313" key="4">
    <source>
        <dbReference type="Proteomes" id="UP000024635"/>
    </source>
</evidence>
<keyword evidence="2" id="KW-1133">Transmembrane helix</keyword>
<feature type="transmembrane region" description="Helical" evidence="2">
    <location>
        <begin position="142"/>
        <end position="163"/>
    </location>
</feature>
<gene>
    <name evidence="3" type="primary">Acey_s0073.g774</name>
    <name evidence="3" type="ORF">Y032_0073g774</name>
</gene>
<feature type="region of interest" description="Disordered" evidence="1">
    <location>
        <begin position="95"/>
        <end position="115"/>
    </location>
</feature>
<comment type="caution">
    <text evidence="3">The sequence shown here is derived from an EMBL/GenBank/DDBJ whole genome shotgun (WGS) entry which is preliminary data.</text>
</comment>